<organism evidence="3 4">
    <name type="scientific">Dorcoceras hygrometricum</name>
    <dbReference type="NCBI Taxonomy" id="472368"/>
    <lineage>
        <taxon>Eukaryota</taxon>
        <taxon>Viridiplantae</taxon>
        <taxon>Streptophyta</taxon>
        <taxon>Embryophyta</taxon>
        <taxon>Tracheophyta</taxon>
        <taxon>Spermatophyta</taxon>
        <taxon>Magnoliopsida</taxon>
        <taxon>eudicotyledons</taxon>
        <taxon>Gunneridae</taxon>
        <taxon>Pentapetalae</taxon>
        <taxon>asterids</taxon>
        <taxon>lamiids</taxon>
        <taxon>Lamiales</taxon>
        <taxon>Gesneriaceae</taxon>
        <taxon>Didymocarpoideae</taxon>
        <taxon>Trichosporeae</taxon>
        <taxon>Loxocarpinae</taxon>
        <taxon>Dorcoceras</taxon>
    </lineage>
</organism>
<gene>
    <name evidence="3" type="ORF">F511_20237</name>
</gene>
<evidence type="ECO:0000313" key="3">
    <source>
        <dbReference type="EMBL" id="KZV40204.1"/>
    </source>
</evidence>
<dbReference type="AlphaFoldDB" id="A0A2Z7C0L6"/>
<protein>
    <submittedName>
        <fullName evidence="3">Uncharacterized protein</fullName>
    </submittedName>
</protein>
<proteinExistence type="predicted"/>
<feature type="region of interest" description="Disordered" evidence="2">
    <location>
        <begin position="937"/>
        <end position="989"/>
    </location>
</feature>
<keyword evidence="1" id="KW-0175">Coiled coil</keyword>
<keyword evidence="4" id="KW-1185">Reference proteome</keyword>
<evidence type="ECO:0000256" key="1">
    <source>
        <dbReference type="SAM" id="Coils"/>
    </source>
</evidence>
<accession>A0A2Z7C0L6</accession>
<sequence length="1005" mass="110326">MASSLFTNTLHVCFDSILSMDNPGMVSMFEALMASGLSGFLGCPTVLYEDALTEFFLNGSVRDGKVVSNICGKQVEISEELFSSTFELSVDGLTDLYEIPKDIVFDARSIFSFSGEQVSTSGKKREMKFEFRLLSDLLAKTISVKVGVEEVADVPRVKRTPVTKAVSRKRPAAVDEPIVKKKRIRVGKAAAVATDSALEAVPVQVVAPISTVPPPAPKRKIQKRKRRLALGSDDEIVGEPTTIAVEVAIENIVEEQRVEMPVDPVDQIIEQVIAETAQVETDVGRTNDSGPGVEDQGVKTADETELWFNLSYEEFATREANRPIIEQVIAETAQVETDVGRTNDSGPGVEDQGVKTADETELWFNLSYEEFATREANRPKETGSDVYLVETSLKQTEFFQGTETETYAPTADKNISDDESMTLEAIMSTIFDDLSLPSTFDEITLILFGKSISIPETDSTRIALQRKMYILTKYRELLLRKFLEIRLSNFVPGVATSAVDMKVLDMLSNLHLFVIDDLKVLSQAHDLIWEKPCCSIVFEGTNRDRGTVIARSNTNIKSTCWIRTMLRINGTWVIEPCADYWQQIPRVVASSIVVIPSRLSYVDTLPPVTEFFKLLKKRWADVCIEAAAFVVSGKLLPVGSLNFCRAIAVVQPVSVFGFQRPTVTSWGWSQLCTEFFRYSLFSGLLTVDFSISGSATILIRPSLGSANIFDTGAQLPHISFSPASVFAPDVQSITSSDAANQDVQMDIDQHGDSPDSSADSSLHFNANDISTEADAALDQFILPYSATDISASLAALRESFSKLVANQTRDSRKSGDAHREVTSKINHVERVFLDSLAAKNEAFRGLFKSIRQEAQNDNNALSLALKAVRAQNAILSTDLAATQKEVKDLQAELSKDFDDKLADICNDLLEFRVETQEQLASLGAHLAELIAFITKGSDDKRGEASSSRPQPPPDDQNRPSGGSGSRADDPSSSDSGGGSGGCINYGPYLSPKRDAEYWILGKRQF</sequence>
<reference evidence="3 4" key="1">
    <citation type="journal article" date="2015" name="Proc. Natl. Acad. Sci. U.S.A.">
        <title>The resurrection genome of Boea hygrometrica: A blueprint for survival of dehydration.</title>
        <authorList>
            <person name="Xiao L."/>
            <person name="Yang G."/>
            <person name="Zhang L."/>
            <person name="Yang X."/>
            <person name="Zhao S."/>
            <person name="Ji Z."/>
            <person name="Zhou Q."/>
            <person name="Hu M."/>
            <person name="Wang Y."/>
            <person name="Chen M."/>
            <person name="Xu Y."/>
            <person name="Jin H."/>
            <person name="Xiao X."/>
            <person name="Hu G."/>
            <person name="Bao F."/>
            <person name="Hu Y."/>
            <person name="Wan P."/>
            <person name="Li L."/>
            <person name="Deng X."/>
            <person name="Kuang T."/>
            <person name="Xiang C."/>
            <person name="Zhu J.K."/>
            <person name="Oliver M.J."/>
            <person name="He Y."/>
        </authorList>
    </citation>
    <scope>NUCLEOTIDE SEQUENCE [LARGE SCALE GENOMIC DNA]</scope>
    <source>
        <strain evidence="4">cv. XS01</strain>
    </source>
</reference>
<evidence type="ECO:0000256" key="2">
    <source>
        <dbReference type="SAM" id="MobiDB-lite"/>
    </source>
</evidence>
<dbReference type="EMBL" id="KV000494">
    <property type="protein sequence ID" value="KZV40204.1"/>
    <property type="molecule type" value="Genomic_DNA"/>
</dbReference>
<name>A0A2Z7C0L6_9LAMI</name>
<feature type="coiled-coil region" evidence="1">
    <location>
        <begin position="851"/>
        <end position="892"/>
    </location>
</feature>
<evidence type="ECO:0000313" key="4">
    <source>
        <dbReference type="Proteomes" id="UP000250235"/>
    </source>
</evidence>
<dbReference type="Proteomes" id="UP000250235">
    <property type="component" value="Unassembled WGS sequence"/>
</dbReference>